<dbReference type="SMART" id="SM00320">
    <property type="entry name" value="WD40"/>
    <property type="match status" value="5"/>
</dbReference>
<feature type="compositionally biased region" description="Basic and acidic residues" evidence="4">
    <location>
        <begin position="362"/>
        <end position="377"/>
    </location>
</feature>
<feature type="compositionally biased region" description="Basic and acidic residues" evidence="4">
    <location>
        <begin position="320"/>
        <end position="340"/>
    </location>
</feature>
<organism evidence="5 6">
    <name type="scientific">Eptatretus burgeri</name>
    <name type="common">Inshore hagfish</name>
    <dbReference type="NCBI Taxonomy" id="7764"/>
    <lineage>
        <taxon>Eukaryota</taxon>
        <taxon>Metazoa</taxon>
        <taxon>Chordata</taxon>
        <taxon>Craniata</taxon>
        <taxon>Vertebrata</taxon>
        <taxon>Cyclostomata</taxon>
        <taxon>Myxini</taxon>
        <taxon>Myxiniformes</taxon>
        <taxon>Myxinidae</taxon>
        <taxon>Eptatretinae</taxon>
        <taxon>Eptatretus</taxon>
    </lineage>
</organism>
<dbReference type="GeneTree" id="ENSGT00950000182900"/>
<dbReference type="Pfam" id="PF00400">
    <property type="entry name" value="WD40"/>
    <property type="match status" value="2"/>
</dbReference>
<evidence type="ECO:0000256" key="2">
    <source>
        <dbReference type="ARBA" id="ARBA00022737"/>
    </source>
</evidence>
<dbReference type="SUPFAM" id="SSF50978">
    <property type="entry name" value="WD40 repeat-like"/>
    <property type="match status" value="1"/>
</dbReference>
<feature type="compositionally biased region" description="Basic and acidic residues" evidence="4">
    <location>
        <begin position="438"/>
        <end position="497"/>
    </location>
</feature>
<dbReference type="AlphaFoldDB" id="A0A8C4Q501"/>
<keyword evidence="3" id="KW-0175">Coiled coil</keyword>
<evidence type="ECO:0000256" key="3">
    <source>
        <dbReference type="SAM" id="Coils"/>
    </source>
</evidence>
<dbReference type="Gene3D" id="2.130.10.10">
    <property type="entry name" value="YVTN repeat-like/Quinoprotein amine dehydrogenase"/>
    <property type="match status" value="2"/>
</dbReference>
<reference evidence="5" key="1">
    <citation type="submission" date="2025-08" db="UniProtKB">
        <authorList>
            <consortium name="Ensembl"/>
        </authorList>
    </citation>
    <scope>IDENTIFICATION</scope>
</reference>
<keyword evidence="1" id="KW-0853">WD repeat</keyword>
<feature type="region of interest" description="Disordered" evidence="4">
    <location>
        <begin position="362"/>
        <end position="503"/>
    </location>
</feature>
<reference evidence="5" key="2">
    <citation type="submission" date="2025-09" db="UniProtKB">
        <authorList>
            <consortium name="Ensembl"/>
        </authorList>
    </citation>
    <scope>IDENTIFICATION</scope>
</reference>
<dbReference type="Ensembl" id="ENSEBUT00000010479.1">
    <property type="protein sequence ID" value="ENSEBUP00000009945.1"/>
    <property type="gene ID" value="ENSEBUG00000006387.1"/>
</dbReference>
<feature type="compositionally biased region" description="Acidic residues" evidence="4">
    <location>
        <begin position="379"/>
        <end position="389"/>
    </location>
</feature>
<dbReference type="Proteomes" id="UP000694388">
    <property type="component" value="Unplaced"/>
</dbReference>
<dbReference type="GO" id="GO:0045944">
    <property type="term" value="P:positive regulation of transcription by RNA polymerase II"/>
    <property type="evidence" value="ECO:0007669"/>
    <property type="project" value="TreeGrafter"/>
</dbReference>
<dbReference type="PANTHER" id="PTHR15574:SF39">
    <property type="entry name" value="DDB1- AND CUL4-ASSOCIATED FACTOR 6"/>
    <property type="match status" value="1"/>
</dbReference>
<feature type="compositionally biased region" description="Low complexity" evidence="4">
    <location>
        <begin position="298"/>
        <end position="308"/>
    </location>
</feature>
<protein>
    <submittedName>
        <fullName evidence="5">Uncharacterized protein</fullName>
    </submittedName>
</protein>
<evidence type="ECO:0000313" key="5">
    <source>
        <dbReference type="Ensembl" id="ENSEBUP00000009945.1"/>
    </source>
</evidence>
<sequence>MELLDKVKGSNGRSKQSLLEAVRRRSLGLAPPTRLRHAFLGQRDFVQRLTLERKIKVHNGCVNSICWDEPGDLLLSGSDDTTLVLSRPLCGKVVTRIRSGHRANIFSARFLPDSSNETPSARRLVSCSGDGVIMVTQVDRPDLYGHQQFCCHQGTAYEVSVVPGEPHSFLSCGEDGTVRWFDLRTKSSCLRDNCLEDVLITCRRATTALAVSPLRPHLLGVACADSSVRLYDRRTLGTRATGGYIEGAGLLSCFVPPHLVGSSARLTSLSFSYDGRRGLASYSPDSVFLFDPDTHYPSDSSTTLSSSSQARQAPMKRLRLRGDWSDTGPRARPESQREGEPGQNSNLMQRMSELLSRWFEEARGQSTRVPRERRSGDEGQAEDREDAEQDTQRQGAEAFSAPPIQEDSSVQRQLDVMSLQEKGEEKSEEVSGQNMTERPAEDGIHQVEESEKERPQEEVRGAEKEDRKVMGTGDLEEKCKDERKKEAEPEDGDRLKGGEQINTEMVKNCKREKNEEEIKAEELDVEERRAEDRVENVLHDSNDIGGGTKNIAWLRKGF</sequence>
<evidence type="ECO:0000256" key="4">
    <source>
        <dbReference type="SAM" id="MobiDB-lite"/>
    </source>
</evidence>
<evidence type="ECO:0000313" key="6">
    <source>
        <dbReference type="Proteomes" id="UP000694388"/>
    </source>
</evidence>
<feature type="region of interest" description="Disordered" evidence="4">
    <location>
        <begin position="297"/>
        <end position="346"/>
    </location>
</feature>
<keyword evidence="6" id="KW-1185">Reference proteome</keyword>
<dbReference type="GO" id="GO:0005737">
    <property type="term" value="C:cytoplasm"/>
    <property type="evidence" value="ECO:0007669"/>
    <property type="project" value="TreeGrafter"/>
</dbReference>
<proteinExistence type="predicted"/>
<dbReference type="InterPro" id="IPR036322">
    <property type="entry name" value="WD40_repeat_dom_sf"/>
</dbReference>
<dbReference type="InterPro" id="IPR045151">
    <property type="entry name" value="DCAF8"/>
</dbReference>
<dbReference type="GO" id="GO:0080008">
    <property type="term" value="C:Cul4-RING E3 ubiquitin ligase complex"/>
    <property type="evidence" value="ECO:0007669"/>
    <property type="project" value="TreeGrafter"/>
</dbReference>
<dbReference type="OMA" id="FEASGHH"/>
<evidence type="ECO:0000256" key="1">
    <source>
        <dbReference type="ARBA" id="ARBA00022574"/>
    </source>
</evidence>
<accession>A0A8C4Q501</accession>
<name>A0A8C4Q501_EPTBU</name>
<keyword evidence="2" id="KW-0677">Repeat</keyword>
<feature type="coiled-coil region" evidence="3">
    <location>
        <begin position="506"/>
        <end position="540"/>
    </location>
</feature>
<dbReference type="InterPro" id="IPR015943">
    <property type="entry name" value="WD40/YVTN_repeat-like_dom_sf"/>
</dbReference>
<dbReference type="PANTHER" id="PTHR15574">
    <property type="entry name" value="WD REPEAT DOMAIN-CONTAINING FAMILY"/>
    <property type="match status" value="1"/>
</dbReference>
<dbReference type="InterPro" id="IPR001680">
    <property type="entry name" value="WD40_rpt"/>
</dbReference>